<dbReference type="AlphaFoldDB" id="A0A0F9L4Q9"/>
<reference evidence="1" key="1">
    <citation type="journal article" date="2015" name="Nature">
        <title>Complex archaea that bridge the gap between prokaryotes and eukaryotes.</title>
        <authorList>
            <person name="Spang A."/>
            <person name="Saw J.H."/>
            <person name="Jorgensen S.L."/>
            <person name="Zaremba-Niedzwiedzka K."/>
            <person name="Martijn J."/>
            <person name="Lind A.E."/>
            <person name="van Eijk R."/>
            <person name="Schleper C."/>
            <person name="Guy L."/>
            <person name="Ettema T.J."/>
        </authorList>
    </citation>
    <scope>NUCLEOTIDE SEQUENCE</scope>
</reference>
<dbReference type="InterPro" id="IPR058240">
    <property type="entry name" value="rSAM_sf"/>
</dbReference>
<dbReference type="SUPFAM" id="SSF102114">
    <property type="entry name" value="Radical SAM enzymes"/>
    <property type="match status" value="1"/>
</dbReference>
<proteinExistence type="predicted"/>
<name>A0A0F9L4Q9_9ZZZZ</name>
<comment type="caution">
    <text evidence="1">The sequence shown here is derived from an EMBL/GenBank/DDBJ whole genome shotgun (WGS) entry which is preliminary data.</text>
</comment>
<accession>A0A0F9L4Q9</accession>
<organism evidence="1">
    <name type="scientific">marine sediment metagenome</name>
    <dbReference type="NCBI Taxonomy" id="412755"/>
    <lineage>
        <taxon>unclassified sequences</taxon>
        <taxon>metagenomes</taxon>
        <taxon>ecological metagenomes</taxon>
    </lineage>
</organism>
<evidence type="ECO:0000313" key="1">
    <source>
        <dbReference type="EMBL" id="KKM82206.1"/>
    </source>
</evidence>
<sequence>MNINLLTDAPKHNLALMKISTHHKAKGDNVQLNGIVGSFDQTYGSWLFTDSQKGVCDIEGGPGIDPTIRLNSLDGVIPDYSLYNLDYSLGYTWAYCPRKCPFCMVPKQNNPEIHRSIWNFHTFDYDTICLLNNNTFSDPNWKDTFEEIWDADLKVRDENGYDLRLLDDEKTDALHRTKWATPLHFAWDFMEDEEKIRRGLGLINKHKMRSTANGVYVLTGFDTTLEEDLHRCQVIDSYGLTPYPMPYRESLEGKSEEEKIKVGKKLKGLMKFKQFINLHYYRKYSSIKEAWLDYDIKTGIS</sequence>
<evidence type="ECO:0008006" key="2">
    <source>
        <dbReference type="Google" id="ProtNLM"/>
    </source>
</evidence>
<dbReference type="EMBL" id="LAZR01007898">
    <property type="protein sequence ID" value="KKM82206.1"/>
    <property type="molecule type" value="Genomic_DNA"/>
</dbReference>
<protein>
    <recommendedName>
        <fullName evidence="2">Radical SAM core domain-containing protein</fullName>
    </recommendedName>
</protein>
<gene>
    <name evidence="1" type="ORF">LCGC14_1321910</name>
</gene>